<feature type="transmembrane region" description="Helical" evidence="1">
    <location>
        <begin position="12"/>
        <end position="37"/>
    </location>
</feature>
<dbReference type="GO" id="GO:0016020">
    <property type="term" value="C:membrane"/>
    <property type="evidence" value="ECO:0007669"/>
    <property type="project" value="InterPro"/>
</dbReference>
<evidence type="ECO:0000256" key="1">
    <source>
        <dbReference type="SAM" id="Phobius"/>
    </source>
</evidence>
<feature type="non-terminal residue" evidence="2">
    <location>
        <position position="1"/>
    </location>
</feature>
<sequence length="175" mass="20350">MRRVLELHIVKMVALYTVWVALEEVSLMNFLLVLLWALAMPYCRFRRMASCLSTIWTCVIIVCKMLYQLTVVEPHEYSSNCTQVCPAGLVFGGFPGCRGGLGACCWLFPLQNHLQVLLLLVFEAVVYRRQQYHRKQHQLVAPVTETIFEDISHQHLDDGLVSCAKYFINYFYYKF</sequence>
<gene>
    <name evidence="2" type="primary">Piezo1_0</name>
    <name evidence="2" type="ORF">ERIRUB_R09805</name>
</gene>
<dbReference type="InterPro" id="IPR027272">
    <property type="entry name" value="Piezo"/>
</dbReference>
<reference evidence="2 3" key="1">
    <citation type="submission" date="2019-09" db="EMBL/GenBank/DDBJ databases">
        <title>Bird 10,000 Genomes (B10K) Project - Family phase.</title>
        <authorList>
            <person name="Zhang G."/>
        </authorList>
    </citation>
    <scope>NUCLEOTIDE SEQUENCE [LARGE SCALE GENOMIC DNA]</scope>
    <source>
        <strain evidence="2">OUT-0015</strain>
        <tissue evidence="2">Blood</tissue>
    </source>
</reference>
<evidence type="ECO:0000313" key="3">
    <source>
        <dbReference type="Proteomes" id="UP000529965"/>
    </source>
</evidence>
<keyword evidence="1" id="KW-0472">Membrane</keyword>
<feature type="non-terminal residue" evidence="2">
    <location>
        <position position="175"/>
    </location>
</feature>
<dbReference type="PANTHER" id="PTHR47049:SF5">
    <property type="entry name" value="PIEZO-TYPE MECHANOSENSITIVE ION CHANNEL COMPONENT"/>
    <property type="match status" value="1"/>
</dbReference>
<keyword evidence="3" id="KW-1185">Reference proteome</keyword>
<keyword evidence="1" id="KW-0812">Transmembrane</keyword>
<keyword evidence="1" id="KW-1133">Transmembrane helix</keyword>
<organism evidence="2 3">
    <name type="scientific">Erithacus rubecula</name>
    <name type="common">European robin</name>
    <dbReference type="NCBI Taxonomy" id="37610"/>
    <lineage>
        <taxon>Eukaryota</taxon>
        <taxon>Metazoa</taxon>
        <taxon>Chordata</taxon>
        <taxon>Craniata</taxon>
        <taxon>Vertebrata</taxon>
        <taxon>Euteleostomi</taxon>
        <taxon>Archelosauria</taxon>
        <taxon>Archosauria</taxon>
        <taxon>Dinosauria</taxon>
        <taxon>Saurischia</taxon>
        <taxon>Theropoda</taxon>
        <taxon>Coelurosauria</taxon>
        <taxon>Aves</taxon>
        <taxon>Neognathae</taxon>
        <taxon>Neoaves</taxon>
        <taxon>Telluraves</taxon>
        <taxon>Australaves</taxon>
        <taxon>Passeriformes</taxon>
        <taxon>Turdidae</taxon>
        <taxon>Erithacus</taxon>
    </lineage>
</organism>
<dbReference type="EMBL" id="VZSK01000313">
    <property type="protein sequence ID" value="NWY65737.1"/>
    <property type="molecule type" value="Genomic_DNA"/>
</dbReference>
<protein>
    <submittedName>
        <fullName evidence="2">PIEZ1 protein</fullName>
    </submittedName>
</protein>
<proteinExistence type="predicted"/>
<comment type="caution">
    <text evidence="2">The sequence shown here is derived from an EMBL/GenBank/DDBJ whole genome shotgun (WGS) entry which is preliminary data.</text>
</comment>
<dbReference type="GO" id="GO:0008381">
    <property type="term" value="F:mechanosensitive monoatomic ion channel activity"/>
    <property type="evidence" value="ECO:0007669"/>
    <property type="project" value="InterPro"/>
</dbReference>
<name>A0A7K7G819_ERIRU</name>
<dbReference type="Proteomes" id="UP000529965">
    <property type="component" value="Unassembled WGS sequence"/>
</dbReference>
<evidence type="ECO:0000313" key="2">
    <source>
        <dbReference type="EMBL" id="NWY65737.1"/>
    </source>
</evidence>
<accession>A0A7K7G819</accession>
<dbReference type="PANTHER" id="PTHR47049">
    <property type="entry name" value="PIEZO-TYPE MECHANOSENSITIVE ION CHANNEL HOMOLOG"/>
    <property type="match status" value="1"/>
</dbReference>
<feature type="transmembrane region" description="Helical" evidence="1">
    <location>
        <begin position="49"/>
        <end position="67"/>
    </location>
</feature>
<dbReference type="AlphaFoldDB" id="A0A7K7G819"/>
<feature type="transmembrane region" description="Helical" evidence="1">
    <location>
        <begin position="110"/>
        <end position="127"/>
    </location>
</feature>